<keyword evidence="5" id="KW-0238">DNA-binding</keyword>
<evidence type="ECO:0000256" key="4">
    <source>
        <dbReference type="ARBA" id="ARBA00048142"/>
    </source>
</evidence>
<dbReference type="EC" id="1.2.1.88" evidence="5"/>
<protein>
    <recommendedName>
        <fullName evidence="5">Bifunctional protein PutA</fullName>
    </recommendedName>
    <domain>
        <recommendedName>
            <fullName evidence="5">Proline dehydrogenase</fullName>
            <ecNumber evidence="5">1.5.5.2</ecNumber>
        </recommendedName>
        <alternativeName>
            <fullName evidence="5">Proline oxidase</fullName>
        </alternativeName>
    </domain>
    <domain>
        <recommendedName>
            <fullName evidence="5">Delta-1-pyrroline-5-carboxylate dehydrogenase</fullName>
            <shortName evidence="5">P5C dehydrogenase</shortName>
            <ecNumber evidence="5">1.2.1.88</ecNumber>
        </recommendedName>
        <alternativeName>
            <fullName evidence="5">L-glutamate gamma-semialdehyde dehydrogenase</fullName>
        </alternativeName>
    </domain>
</protein>
<evidence type="ECO:0000256" key="2">
    <source>
        <dbReference type="ARBA" id="ARBA00023002"/>
    </source>
</evidence>
<comment type="similarity">
    <text evidence="5">In the N-terminal section; belongs to the proline dehydrogenase family.</text>
</comment>
<sequence>MFTATDVLKTEFVEQPLEKLWSLISPLYMVDESQWLEQLLPLASSDAAEKQLVEQKTTQLIEAIRADKKSIQMIDALLLEYSLDTQEGILLMCLAEALMRVPDAATADALIKDKLGVADWKSHLKNSDSVFVNASTWGLMLTGKVVGLKDTQPPSPIQAVNSLVNKLSEPVIRKAMHQAMKVMGYQFVLGRSIEEAQKNGRSMRERGFTYSYDMLGEAALTSSDAHKYFQDYLTAIEAVGRNTYGNDTSPAPSVSIKLSALHPRYEVANHARVMSELYDTLIKLLERAIALDVAITIDAEEADRLELSLKLFEKVYRSDLVRGWGKFGLVVQAYSKRALPVLVWLNGLAREQGDLIPLRLVKGAYWDSEIKWSQQAGYDNYPVYTRKESTDVAYLACARFLLSEPVRGNIFPQFASHNAQTVTSIAVMAKHKDFEFQRLHGMGDSLYNHVMETYKQPVRIYAPVGSHKDLLPYLVRRLLENGANSSFVHRLVDARCPVSSLTQHPIDVLTSYKTLHNPQIMLPPDVFPERNNSMGVNIDIESEAAPFEQKVAHFMQQTWQASPFINGQWQHSPEAAATSYVETVTAPYDRSVEVGQVMHASLDHVSEAIDGAQQAFSTWSALDKSKRAACLDQLADLLEANLAELVALCHKEAGKTIHDSIDEVREAVDFCRYYAKQADKLGAMVVTDFNDQTRQVSRIGRGVFVCISPWNFPLAIFLGQISAALVAGNTVVAKPAEQTSLIAARAVELMHQAGFPAGVIQLLLGRGADIGSALTSHSAIAGVAFTGSTATAQRINLTLAERDAAPVPFIAETGGQNAMIVDSTALPEQVVRDVLRSAFASAGQRCSALRVLYVQEDIADRIVSLIQGAMQELKVGLPYLHDTDVGPVIDANARHKLQAHIDRMTSTEKKIAQLTLPESCSKGDFVAPSAFEISSISALNEEQFGPILHIVRYKAKDLAQVVADINQTGFGLTMGIHSRNETTYRWIEKHVRVGNCYINRDQVGAVVGVQPFGGQGLSGTGPKAGGPHYLFRFTQTQFS</sequence>
<gene>
    <name evidence="10" type="ORF">SAMN04488136_103224</name>
</gene>
<keyword evidence="5" id="KW-0804">Transcription</keyword>
<dbReference type="Gene3D" id="3.40.605.10">
    <property type="entry name" value="Aldehyde Dehydrogenase, Chain A, domain 1"/>
    <property type="match status" value="1"/>
</dbReference>
<dbReference type="UniPathway" id="UPA00261">
    <property type="reaction ID" value="UER00373"/>
</dbReference>
<dbReference type="GO" id="GO:0009898">
    <property type="term" value="C:cytoplasmic side of plasma membrane"/>
    <property type="evidence" value="ECO:0007669"/>
    <property type="project" value="TreeGrafter"/>
</dbReference>
<dbReference type="InterPro" id="IPR016163">
    <property type="entry name" value="Ald_DH_C"/>
</dbReference>
<feature type="domain" description="Proline dehydrogenase" evidence="8">
    <location>
        <begin position="196"/>
        <end position="490"/>
    </location>
</feature>
<keyword evidence="5" id="KW-0805">Transcription regulation</keyword>
<evidence type="ECO:0000313" key="10">
    <source>
        <dbReference type="EMBL" id="SDG84589.1"/>
    </source>
</evidence>
<dbReference type="FunFam" id="3.40.309.10:FF:000005">
    <property type="entry name" value="1-pyrroline-5-carboxylate dehydrogenase 1"/>
    <property type="match status" value="1"/>
</dbReference>
<dbReference type="InterPro" id="IPR016160">
    <property type="entry name" value="Ald_DH_CS_CYS"/>
</dbReference>
<keyword evidence="5" id="KW-0642">Proline metabolism</keyword>
<dbReference type="SUPFAM" id="SSF81935">
    <property type="entry name" value="N-terminal domain of bifunctional PutA protein"/>
    <property type="match status" value="1"/>
</dbReference>
<keyword evidence="2 5" id="KW-0560">Oxidoreductase</keyword>
<evidence type="ECO:0000256" key="1">
    <source>
        <dbReference type="ARBA" id="ARBA00004786"/>
    </source>
</evidence>
<organism evidence="10 11">
    <name type="scientific">Vibrio xiamenensis</name>
    <dbReference type="NCBI Taxonomy" id="861298"/>
    <lineage>
        <taxon>Bacteria</taxon>
        <taxon>Pseudomonadati</taxon>
        <taxon>Pseudomonadota</taxon>
        <taxon>Gammaproteobacteria</taxon>
        <taxon>Vibrionales</taxon>
        <taxon>Vibrionaceae</taxon>
        <taxon>Vibrio</taxon>
    </lineage>
</organism>
<dbReference type="STRING" id="861298.SAMN04488136_103224"/>
<proteinExistence type="inferred from homology"/>
<evidence type="ECO:0000259" key="8">
    <source>
        <dbReference type="Pfam" id="PF01619"/>
    </source>
</evidence>
<dbReference type="Gene3D" id="3.20.20.220">
    <property type="match status" value="1"/>
</dbReference>
<reference evidence="10 11" key="1">
    <citation type="submission" date="2016-10" db="EMBL/GenBank/DDBJ databases">
        <authorList>
            <person name="de Groot N.N."/>
        </authorList>
    </citation>
    <scope>NUCLEOTIDE SEQUENCE [LARGE SCALE GENOMIC DNA]</scope>
    <source>
        <strain evidence="10 11">CGMCC 1.10228</strain>
    </source>
</reference>
<dbReference type="Gene3D" id="1.20.5.460">
    <property type="entry name" value="Single helix bin"/>
    <property type="match status" value="1"/>
</dbReference>
<dbReference type="InterPro" id="IPR002872">
    <property type="entry name" value="Proline_DH_dom"/>
</dbReference>
<dbReference type="SUPFAM" id="SSF51730">
    <property type="entry name" value="FAD-linked oxidoreductase"/>
    <property type="match status" value="1"/>
</dbReference>
<feature type="domain" description="Proline dehydrogenase PutA" evidence="9">
    <location>
        <begin position="73"/>
        <end position="187"/>
    </location>
</feature>
<dbReference type="Pfam" id="PF14850">
    <property type="entry name" value="Pro_dh-DNA_bdg"/>
    <property type="match status" value="1"/>
</dbReference>
<dbReference type="InterPro" id="IPR029041">
    <property type="entry name" value="FAD-linked_oxidoreductase-like"/>
</dbReference>
<dbReference type="OrthoDB" id="9812625at2"/>
<dbReference type="RefSeq" id="WP_093270200.1">
    <property type="nucleotide sequence ID" value="NZ_FNDD01000003.1"/>
</dbReference>
<comment type="function">
    <text evidence="5">Oxidizes proline to glutamate for use as a carbon and nitrogen source.</text>
</comment>
<dbReference type="PANTHER" id="PTHR42862:SF1">
    <property type="entry name" value="DELTA-1-PYRROLINE-5-CARBOXYLATE DEHYDROGENASE 2, ISOFORM A-RELATED"/>
    <property type="match status" value="1"/>
</dbReference>
<dbReference type="AlphaFoldDB" id="A0A1G7XK23"/>
<dbReference type="EMBL" id="FNDD01000003">
    <property type="protein sequence ID" value="SDG84589.1"/>
    <property type="molecule type" value="Genomic_DNA"/>
</dbReference>
<feature type="active site" evidence="6">
    <location>
        <position position="812"/>
    </location>
</feature>
<dbReference type="InterPro" id="IPR024089">
    <property type="entry name" value="PRODH_PutA_dom_I/II"/>
</dbReference>
<dbReference type="GO" id="GO:0003700">
    <property type="term" value="F:DNA-binding transcription factor activity"/>
    <property type="evidence" value="ECO:0007669"/>
    <property type="project" value="InterPro"/>
</dbReference>
<evidence type="ECO:0000259" key="9">
    <source>
        <dbReference type="Pfam" id="PF14850"/>
    </source>
</evidence>
<dbReference type="Proteomes" id="UP000198854">
    <property type="component" value="Unassembled WGS sequence"/>
</dbReference>
<feature type="domain" description="Aldehyde dehydrogenase" evidence="7">
    <location>
        <begin position="583"/>
        <end position="1037"/>
    </location>
</feature>
<dbReference type="InterPro" id="IPR016162">
    <property type="entry name" value="Ald_DH_N"/>
</dbReference>
<keyword evidence="11" id="KW-1185">Reference proteome</keyword>
<keyword evidence="5" id="KW-0285">Flavoprotein</keyword>
<dbReference type="InterPro" id="IPR025703">
    <property type="entry name" value="Bifunct_PutA"/>
</dbReference>
<comment type="pathway">
    <text evidence="5">Amino-acid degradation; L-proline degradation into L-glutamate; L-glutamate from L-proline: step 1/2.</text>
</comment>
<dbReference type="PIRSF" id="PIRSF000197">
    <property type="entry name" value="Bifunct_PutA"/>
    <property type="match status" value="1"/>
</dbReference>
<evidence type="ECO:0000313" key="11">
    <source>
        <dbReference type="Proteomes" id="UP000198854"/>
    </source>
</evidence>
<dbReference type="NCBIfam" id="NF008869">
    <property type="entry name" value="PRK11904.1"/>
    <property type="match status" value="1"/>
</dbReference>
<dbReference type="Pfam" id="PF01619">
    <property type="entry name" value="Pro_dh"/>
    <property type="match status" value="1"/>
</dbReference>
<name>A0A1G7XK23_9VIBR</name>
<dbReference type="InterPro" id="IPR005933">
    <property type="entry name" value="PutA_C"/>
</dbReference>
<comment type="cofactor">
    <cofactor evidence="5">
        <name>FAD</name>
        <dbReference type="ChEBI" id="CHEBI:57692"/>
    </cofactor>
</comment>
<dbReference type="InterPro" id="IPR024082">
    <property type="entry name" value="PRODH_PutA_dom_II"/>
</dbReference>
<keyword evidence="5" id="KW-0274">FAD</keyword>
<dbReference type="PROSITE" id="PS00070">
    <property type="entry name" value="ALDEHYDE_DEHYDR_CYS"/>
    <property type="match status" value="1"/>
</dbReference>
<comment type="similarity">
    <text evidence="5">In the C-terminal section; belongs to the aldehyde dehydrogenase family.</text>
</comment>
<dbReference type="PANTHER" id="PTHR42862">
    <property type="entry name" value="DELTA-1-PYRROLINE-5-CARBOXYLATE DEHYDROGENASE 1, ISOFORM A-RELATED"/>
    <property type="match status" value="1"/>
</dbReference>
<evidence type="ECO:0000256" key="6">
    <source>
        <dbReference type="PIRSR" id="PIRSR000197-1"/>
    </source>
</evidence>
<dbReference type="Pfam" id="PF00171">
    <property type="entry name" value="Aldedh"/>
    <property type="match status" value="1"/>
</dbReference>
<feature type="active site" evidence="6">
    <location>
        <position position="846"/>
    </location>
</feature>
<accession>A0A1G7XK23</accession>
<dbReference type="NCBIfam" id="TIGR01238">
    <property type="entry name" value="D1pyr5carbox3"/>
    <property type="match status" value="1"/>
</dbReference>
<dbReference type="SUPFAM" id="SSF53720">
    <property type="entry name" value="ALDH-like"/>
    <property type="match status" value="1"/>
</dbReference>
<dbReference type="InterPro" id="IPR015590">
    <property type="entry name" value="Aldehyde_DH_dom"/>
</dbReference>
<dbReference type="EC" id="1.5.5.2" evidence="5"/>
<evidence type="ECO:0000256" key="5">
    <source>
        <dbReference type="PIRNR" id="PIRNR000197"/>
    </source>
</evidence>
<dbReference type="GO" id="GO:0004657">
    <property type="term" value="F:proline dehydrogenase activity"/>
    <property type="evidence" value="ECO:0007669"/>
    <property type="project" value="UniProtKB-UniRule"/>
</dbReference>
<dbReference type="InterPro" id="IPR050485">
    <property type="entry name" value="Proline_metab_enzyme"/>
</dbReference>
<comment type="pathway">
    <text evidence="1 5">Amino-acid degradation; L-proline degradation into L-glutamate; L-glutamate from L-proline: step 2/2.</text>
</comment>
<keyword evidence="3 5" id="KW-0520">NAD</keyword>
<dbReference type="Gene3D" id="3.40.309.10">
    <property type="entry name" value="Aldehyde Dehydrogenase, Chain A, domain 2"/>
    <property type="match status" value="1"/>
</dbReference>
<keyword evidence="5" id="KW-0678">Repressor</keyword>
<dbReference type="GO" id="GO:0003677">
    <property type="term" value="F:DNA binding"/>
    <property type="evidence" value="ECO:0007669"/>
    <property type="project" value="UniProtKB-KW"/>
</dbReference>
<evidence type="ECO:0000256" key="3">
    <source>
        <dbReference type="ARBA" id="ARBA00023027"/>
    </source>
</evidence>
<comment type="catalytic activity">
    <reaction evidence="4 5">
        <text>L-glutamate 5-semialdehyde + NAD(+) + H2O = L-glutamate + NADH + 2 H(+)</text>
        <dbReference type="Rhea" id="RHEA:30235"/>
        <dbReference type="ChEBI" id="CHEBI:15377"/>
        <dbReference type="ChEBI" id="CHEBI:15378"/>
        <dbReference type="ChEBI" id="CHEBI:29985"/>
        <dbReference type="ChEBI" id="CHEBI:57540"/>
        <dbReference type="ChEBI" id="CHEBI:57945"/>
        <dbReference type="ChEBI" id="CHEBI:58066"/>
        <dbReference type="EC" id="1.2.1.88"/>
    </reaction>
</comment>
<dbReference type="GO" id="GO:0010133">
    <property type="term" value="P:L-proline catabolic process to L-glutamate"/>
    <property type="evidence" value="ECO:0007669"/>
    <property type="project" value="UniProtKB-UniRule"/>
</dbReference>
<comment type="catalytic activity">
    <reaction evidence="5">
        <text>L-proline + a quinone = (S)-1-pyrroline-5-carboxylate + a quinol + H(+)</text>
        <dbReference type="Rhea" id="RHEA:23784"/>
        <dbReference type="ChEBI" id="CHEBI:15378"/>
        <dbReference type="ChEBI" id="CHEBI:17388"/>
        <dbReference type="ChEBI" id="CHEBI:24646"/>
        <dbReference type="ChEBI" id="CHEBI:60039"/>
        <dbReference type="ChEBI" id="CHEBI:132124"/>
        <dbReference type="EC" id="1.5.5.2"/>
    </reaction>
</comment>
<dbReference type="CDD" id="cd07125">
    <property type="entry name" value="ALDH_PutA-P5CDH"/>
    <property type="match status" value="1"/>
</dbReference>
<dbReference type="GO" id="GO:0003842">
    <property type="term" value="F:L-glutamate gamma-semialdehyde dehydrogenase activity"/>
    <property type="evidence" value="ECO:0007669"/>
    <property type="project" value="UniProtKB-UniRule"/>
</dbReference>
<evidence type="ECO:0000259" key="7">
    <source>
        <dbReference type="Pfam" id="PF00171"/>
    </source>
</evidence>
<dbReference type="InterPro" id="IPR016161">
    <property type="entry name" value="Ald_DH/histidinol_DH"/>
</dbReference>